<comment type="caution">
    <text evidence="1">The sequence shown here is derived from an EMBL/GenBank/DDBJ whole genome shotgun (WGS) entry which is preliminary data.</text>
</comment>
<dbReference type="EMBL" id="LVLJ01001405">
    <property type="protein sequence ID" value="OAE29846.1"/>
    <property type="molecule type" value="Genomic_DNA"/>
</dbReference>
<protein>
    <submittedName>
        <fullName evidence="1">Uncharacterized protein</fullName>
    </submittedName>
</protein>
<reference evidence="1" key="1">
    <citation type="submission" date="2016-03" db="EMBL/GenBank/DDBJ databases">
        <title>Mechanisms controlling the formation of the plant cell surface in tip-growing cells are functionally conserved among land plants.</title>
        <authorList>
            <person name="Honkanen S."/>
            <person name="Jones V.A."/>
            <person name="Morieri G."/>
            <person name="Champion C."/>
            <person name="Hetherington A.J."/>
            <person name="Kelly S."/>
            <person name="Saint-Marcoux D."/>
            <person name="Proust H."/>
            <person name="Prescott H."/>
            <person name="Dolan L."/>
        </authorList>
    </citation>
    <scope>NUCLEOTIDE SEQUENCE [LARGE SCALE GENOMIC DNA]</scope>
    <source>
        <tissue evidence="1">Whole gametophyte</tissue>
    </source>
</reference>
<evidence type="ECO:0000313" key="1">
    <source>
        <dbReference type="EMBL" id="OAE29846.1"/>
    </source>
</evidence>
<gene>
    <name evidence="1" type="ORF">AXG93_339s1040</name>
</gene>
<organism evidence="1 2">
    <name type="scientific">Marchantia polymorpha subsp. ruderalis</name>
    <dbReference type="NCBI Taxonomy" id="1480154"/>
    <lineage>
        <taxon>Eukaryota</taxon>
        <taxon>Viridiplantae</taxon>
        <taxon>Streptophyta</taxon>
        <taxon>Embryophyta</taxon>
        <taxon>Marchantiophyta</taxon>
        <taxon>Marchantiopsida</taxon>
        <taxon>Marchantiidae</taxon>
        <taxon>Marchantiales</taxon>
        <taxon>Marchantiaceae</taxon>
        <taxon>Marchantia</taxon>
    </lineage>
</organism>
<evidence type="ECO:0000313" key="2">
    <source>
        <dbReference type="Proteomes" id="UP000077202"/>
    </source>
</evidence>
<proteinExistence type="predicted"/>
<name>A0A176WCK2_MARPO</name>
<dbReference type="Proteomes" id="UP000077202">
    <property type="component" value="Unassembled WGS sequence"/>
</dbReference>
<keyword evidence="2" id="KW-1185">Reference proteome</keyword>
<sequence length="226" mass="25563">MAPLTIAKVRKLVSLKMPDAELRPYRRELIELHLDFLVWDWNCVSATICKEIIDKNRNKRDDLRGNPMLCTIDHWMRDLEPCAREDDDFMFEKNNVKIIRAEEFTLAPLFKNARSRTNEWKTTYYKDPKRRVITSVIMHILRLQRTNYVTAWQSAAVGVPANDCFSSSLNPDPDADSVSVSPPSPSSKLRISVATEFSGDSRECGFVVDASSAATVAAAASLLPAR</sequence>
<accession>A0A176WCK2</accession>
<dbReference type="AlphaFoldDB" id="A0A176WCK2"/>